<accession>A0A2P2IVM7</accession>
<reference evidence="1" key="1">
    <citation type="submission" date="2018-02" db="EMBL/GenBank/DDBJ databases">
        <title>Rhizophora mucronata_Transcriptome.</title>
        <authorList>
            <person name="Meera S.P."/>
            <person name="Sreeshan A."/>
            <person name="Augustine A."/>
        </authorList>
    </citation>
    <scope>NUCLEOTIDE SEQUENCE</scope>
    <source>
        <tissue evidence="1">Leaf</tissue>
    </source>
</reference>
<evidence type="ECO:0000313" key="1">
    <source>
        <dbReference type="EMBL" id="MBW85247.1"/>
    </source>
</evidence>
<organism evidence="1">
    <name type="scientific">Rhizophora mucronata</name>
    <name type="common">Asiatic mangrove</name>
    <dbReference type="NCBI Taxonomy" id="61149"/>
    <lineage>
        <taxon>Eukaryota</taxon>
        <taxon>Viridiplantae</taxon>
        <taxon>Streptophyta</taxon>
        <taxon>Embryophyta</taxon>
        <taxon>Tracheophyta</taxon>
        <taxon>Spermatophyta</taxon>
        <taxon>Magnoliopsida</taxon>
        <taxon>eudicotyledons</taxon>
        <taxon>Gunneridae</taxon>
        <taxon>Pentapetalae</taxon>
        <taxon>rosids</taxon>
        <taxon>fabids</taxon>
        <taxon>Malpighiales</taxon>
        <taxon>Rhizophoraceae</taxon>
        <taxon>Rhizophora</taxon>
    </lineage>
</organism>
<sequence>MGLPKVLFLFGS</sequence>
<name>A0A2P2IVM7_RHIMU</name>
<proteinExistence type="predicted"/>
<dbReference type="EMBL" id="GGEC01004764">
    <property type="protein sequence ID" value="MBW85247.1"/>
    <property type="molecule type" value="Transcribed_RNA"/>
</dbReference>
<protein>
    <submittedName>
        <fullName evidence="1">Uncharacterized protein</fullName>
    </submittedName>
</protein>